<reference evidence="4" key="1">
    <citation type="submission" date="2017-02" db="UniProtKB">
        <authorList>
            <consortium name="WormBaseParasite"/>
        </authorList>
    </citation>
    <scope>IDENTIFICATION</scope>
</reference>
<organism evidence="4">
    <name type="scientific">Anisakis simplex</name>
    <name type="common">Herring worm</name>
    <dbReference type="NCBI Taxonomy" id="6269"/>
    <lineage>
        <taxon>Eukaryota</taxon>
        <taxon>Metazoa</taxon>
        <taxon>Ecdysozoa</taxon>
        <taxon>Nematoda</taxon>
        <taxon>Chromadorea</taxon>
        <taxon>Rhabditida</taxon>
        <taxon>Spirurina</taxon>
        <taxon>Ascaridomorpha</taxon>
        <taxon>Ascaridoidea</taxon>
        <taxon>Anisakidae</taxon>
        <taxon>Anisakis</taxon>
        <taxon>Anisakis simplex complex</taxon>
    </lineage>
</organism>
<accession>A0A0M3JPR7</accession>
<dbReference type="Proteomes" id="UP000267096">
    <property type="component" value="Unassembled WGS sequence"/>
</dbReference>
<feature type="compositionally biased region" description="Basic residues" evidence="1">
    <location>
        <begin position="134"/>
        <end position="147"/>
    </location>
</feature>
<feature type="region of interest" description="Disordered" evidence="1">
    <location>
        <begin position="1"/>
        <end position="153"/>
    </location>
</feature>
<dbReference type="WBParaSite" id="ASIM_0000966701-mRNA-1">
    <property type="protein sequence ID" value="ASIM_0000966701-mRNA-1"/>
    <property type="gene ID" value="ASIM_0000966701"/>
</dbReference>
<name>A0A0M3JPR7_ANISI</name>
<gene>
    <name evidence="2" type="ORF">ASIM_LOCUS9404</name>
</gene>
<sequence length="167" mass="17182">MEEEEEAVYERSEGSGEETGVEEDREGQVGQNGTRRAEVAAGGSDQERVASRADSTGPEAITIDQGGGSPVPEVQSSGKASSGEVTPGSGQPEQSHSGIETNITAKGGVAAGSDDVASERGDNGVEASASARLSKSHAHRGRSHRKRSISEQVICGDDGQDVFEKEG</sequence>
<feature type="compositionally biased region" description="Acidic residues" evidence="1">
    <location>
        <begin position="15"/>
        <end position="25"/>
    </location>
</feature>
<feature type="compositionally biased region" description="Polar residues" evidence="1">
    <location>
        <begin position="74"/>
        <end position="104"/>
    </location>
</feature>
<proteinExistence type="predicted"/>
<evidence type="ECO:0000313" key="4">
    <source>
        <dbReference type="WBParaSite" id="ASIM_0000966701-mRNA-1"/>
    </source>
</evidence>
<dbReference type="EMBL" id="UYRR01028618">
    <property type="protein sequence ID" value="VDK39152.1"/>
    <property type="molecule type" value="Genomic_DNA"/>
</dbReference>
<evidence type="ECO:0000313" key="2">
    <source>
        <dbReference type="EMBL" id="VDK39152.1"/>
    </source>
</evidence>
<keyword evidence="3" id="KW-1185">Reference proteome</keyword>
<reference evidence="2 3" key="2">
    <citation type="submission" date="2018-11" db="EMBL/GenBank/DDBJ databases">
        <authorList>
            <consortium name="Pathogen Informatics"/>
        </authorList>
    </citation>
    <scope>NUCLEOTIDE SEQUENCE [LARGE SCALE GENOMIC DNA]</scope>
</reference>
<dbReference type="AlphaFoldDB" id="A0A0M3JPR7"/>
<protein>
    <submittedName>
        <fullName evidence="2 4">Uncharacterized protein</fullName>
    </submittedName>
</protein>
<evidence type="ECO:0000313" key="3">
    <source>
        <dbReference type="Proteomes" id="UP000267096"/>
    </source>
</evidence>
<evidence type="ECO:0000256" key="1">
    <source>
        <dbReference type="SAM" id="MobiDB-lite"/>
    </source>
</evidence>